<evidence type="ECO:0000313" key="4">
    <source>
        <dbReference type="Proteomes" id="UP000195089"/>
    </source>
</evidence>
<gene>
    <name evidence="3" type="ORF">BK742_17360</name>
</gene>
<dbReference type="PIRSF" id="PIRSF016838">
    <property type="entry name" value="PafC"/>
    <property type="match status" value="1"/>
</dbReference>
<dbReference type="InterPro" id="IPR013196">
    <property type="entry name" value="HTH_11"/>
</dbReference>
<dbReference type="AlphaFoldDB" id="A0A243BC66"/>
<organism evidence="3 4">
    <name type="scientific">Bacillus thuringiensis serovar pingluonsis</name>
    <dbReference type="NCBI Taxonomy" id="180881"/>
    <lineage>
        <taxon>Bacteria</taxon>
        <taxon>Bacillati</taxon>
        <taxon>Bacillota</taxon>
        <taxon>Bacilli</taxon>
        <taxon>Bacillales</taxon>
        <taxon>Bacillaceae</taxon>
        <taxon>Bacillus</taxon>
        <taxon>Bacillus cereus group</taxon>
    </lineage>
</organism>
<dbReference type="Pfam" id="PF13280">
    <property type="entry name" value="WYL"/>
    <property type="match status" value="1"/>
</dbReference>
<protein>
    <submittedName>
        <fullName evidence="3">Transcriptional regulator</fullName>
    </submittedName>
</protein>
<dbReference type="Gene3D" id="1.10.10.10">
    <property type="entry name" value="Winged helix-like DNA-binding domain superfamily/Winged helix DNA-binding domain"/>
    <property type="match status" value="1"/>
</dbReference>
<evidence type="ECO:0000259" key="2">
    <source>
        <dbReference type="Pfam" id="PF13280"/>
    </source>
</evidence>
<dbReference type="PANTHER" id="PTHR34580:SF1">
    <property type="entry name" value="PROTEIN PAFC"/>
    <property type="match status" value="1"/>
</dbReference>
<name>A0A243BC66_BACTU</name>
<dbReference type="RefSeq" id="WP_088119814.1">
    <property type="nucleotide sequence ID" value="NZ_NFDL01000066.1"/>
</dbReference>
<comment type="caution">
    <text evidence="3">The sequence shown here is derived from an EMBL/GenBank/DDBJ whole genome shotgun (WGS) entry which is preliminary data.</text>
</comment>
<accession>A0A243BC66</accession>
<sequence>MKIDRHLGIISCLIDHKKTTAKELAEKFNVNIRTIMRDIDDLTLSGLPLYCVKGKNGGIYLMDSVELNKPPMSKSELMSIETSLKSRLQVLDDNPTFNAILKLNKIGETPDFEIDLSLSKGNTELRKLVLDLLSGIRNNELISFNYINSQGKESKKTTEPYRVVYKDRSWYMDAYCYSTEQFKIYKLARISNLSIVGTFSKREYRPLSYNGGEWMEKDKVPVTLLVNKLVIDKFLELLGKENIKNVDDTWYSVIYPLNDNVFGYNTLLSYGKFVKVVSPTSFINNFTKYLVEIRNLYSE</sequence>
<dbReference type="InterPro" id="IPR028349">
    <property type="entry name" value="PafC-like"/>
</dbReference>
<dbReference type="InterPro" id="IPR036388">
    <property type="entry name" value="WH-like_DNA-bd_sf"/>
</dbReference>
<dbReference type="PROSITE" id="PS52050">
    <property type="entry name" value="WYL"/>
    <property type="match status" value="1"/>
</dbReference>
<dbReference type="Proteomes" id="UP000195089">
    <property type="component" value="Unassembled WGS sequence"/>
</dbReference>
<reference evidence="3 4" key="1">
    <citation type="submission" date="2016-10" db="EMBL/GenBank/DDBJ databases">
        <title>Comparative genomics of Bacillus thuringiensis reveals a path to pathogens against multiple invertebrate hosts.</title>
        <authorList>
            <person name="Zheng J."/>
            <person name="Gao Q."/>
            <person name="Liu H."/>
            <person name="Peng D."/>
            <person name="Ruan L."/>
            <person name="Sun M."/>
        </authorList>
    </citation>
    <scope>NUCLEOTIDE SEQUENCE [LARGE SCALE GENOMIC DNA]</scope>
    <source>
        <strain evidence="3">BGSC 4BX1</strain>
    </source>
</reference>
<dbReference type="EMBL" id="NFDL01000066">
    <property type="protein sequence ID" value="OTY42018.1"/>
    <property type="molecule type" value="Genomic_DNA"/>
</dbReference>
<proteinExistence type="predicted"/>
<feature type="domain" description="WYL" evidence="2">
    <location>
        <begin position="131"/>
        <end position="193"/>
    </location>
</feature>
<dbReference type="InterPro" id="IPR026881">
    <property type="entry name" value="WYL_dom"/>
</dbReference>
<feature type="domain" description="Helix-turn-helix type 11" evidence="1">
    <location>
        <begin position="6"/>
        <end position="57"/>
    </location>
</feature>
<dbReference type="PANTHER" id="PTHR34580">
    <property type="match status" value="1"/>
</dbReference>
<dbReference type="Pfam" id="PF08279">
    <property type="entry name" value="HTH_11"/>
    <property type="match status" value="1"/>
</dbReference>
<evidence type="ECO:0000313" key="3">
    <source>
        <dbReference type="EMBL" id="OTY42018.1"/>
    </source>
</evidence>
<dbReference type="InterPro" id="IPR036390">
    <property type="entry name" value="WH_DNA-bd_sf"/>
</dbReference>
<dbReference type="SUPFAM" id="SSF46785">
    <property type="entry name" value="Winged helix' DNA-binding domain"/>
    <property type="match status" value="1"/>
</dbReference>
<dbReference type="InterPro" id="IPR051534">
    <property type="entry name" value="CBASS_pafABC_assoc_protein"/>
</dbReference>
<evidence type="ECO:0000259" key="1">
    <source>
        <dbReference type="Pfam" id="PF08279"/>
    </source>
</evidence>